<dbReference type="AlphaFoldDB" id="A0A2I2KJC1"/>
<evidence type="ECO:0000256" key="1">
    <source>
        <dbReference type="SAM" id="MobiDB-lite"/>
    </source>
</evidence>
<dbReference type="RefSeq" id="WP_341477170.1">
    <property type="nucleotide sequence ID" value="NZ_FZMO01000014.1"/>
</dbReference>
<evidence type="ECO:0000313" key="3">
    <source>
        <dbReference type="Proteomes" id="UP000234331"/>
    </source>
</evidence>
<sequence>MWELREWSGVTGAGRSVLRLFGPDHAVTLDSVHAVARTQIKGGKAESAVPLFERVLEGRERSLGADHPMSDAASLYHAVFNEAMHDYGPYHPETVRTRRALADASHGGKDRGAADEWQEPHLERRPSSEAGRRARP</sequence>
<dbReference type="Proteomes" id="UP000234331">
    <property type="component" value="Unassembled WGS sequence"/>
</dbReference>
<dbReference type="InterPro" id="IPR011990">
    <property type="entry name" value="TPR-like_helical_dom_sf"/>
</dbReference>
<feature type="region of interest" description="Disordered" evidence="1">
    <location>
        <begin position="89"/>
        <end position="136"/>
    </location>
</feature>
<accession>A0A2I2KJC1</accession>
<dbReference type="Gene3D" id="1.25.40.10">
    <property type="entry name" value="Tetratricopeptide repeat domain"/>
    <property type="match status" value="1"/>
</dbReference>
<organism evidence="2 3">
    <name type="scientific">Frankia canadensis</name>
    <dbReference type="NCBI Taxonomy" id="1836972"/>
    <lineage>
        <taxon>Bacteria</taxon>
        <taxon>Bacillati</taxon>
        <taxon>Actinomycetota</taxon>
        <taxon>Actinomycetes</taxon>
        <taxon>Frankiales</taxon>
        <taxon>Frankiaceae</taxon>
        <taxon>Frankia</taxon>
    </lineage>
</organism>
<name>A0A2I2KJC1_9ACTN</name>
<dbReference type="EMBL" id="FZMO01000014">
    <property type="protein sequence ID" value="SNQ45754.1"/>
    <property type="molecule type" value="Genomic_DNA"/>
</dbReference>
<keyword evidence="3" id="KW-1185">Reference proteome</keyword>
<dbReference type="Pfam" id="PF13374">
    <property type="entry name" value="TPR_10"/>
    <property type="match status" value="1"/>
</dbReference>
<proteinExistence type="predicted"/>
<protein>
    <recommendedName>
        <fullName evidence="4">Tetratricopeptide repeat protein</fullName>
    </recommendedName>
</protein>
<evidence type="ECO:0008006" key="4">
    <source>
        <dbReference type="Google" id="ProtNLM"/>
    </source>
</evidence>
<feature type="compositionally biased region" description="Basic and acidic residues" evidence="1">
    <location>
        <begin position="106"/>
        <end position="136"/>
    </location>
</feature>
<reference evidence="2 3" key="1">
    <citation type="submission" date="2017-06" db="EMBL/GenBank/DDBJ databases">
        <authorList>
            <person name="Kim H.J."/>
            <person name="Triplett B.A."/>
        </authorList>
    </citation>
    <scope>NUCLEOTIDE SEQUENCE [LARGE SCALE GENOMIC DNA]</scope>
    <source>
        <strain evidence="2">FRACA_ARgP5</strain>
    </source>
</reference>
<evidence type="ECO:0000313" key="2">
    <source>
        <dbReference type="EMBL" id="SNQ45754.1"/>
    </source>
</evidence>
<gene>
    <name evidence="2" type="ORF">FRACA_1100007</name>
</gene>